<dbReference type="Pfam" id="PF00017">
    <property type="entry name" value="SH2"/>
    <property type="match status" value="2"/>
</dbReference>
<dbReference type="InterPro" id="IPR000719">
    <property type="entry name" value="Prot_kinase_dom"/>
</dbReference>
<name>A0ABY7DW87_MYAAR</name>
<keyword evidence="2 11" id="KW-0808">Transferase</keyword>
<feature type="domain" description="SH3" evidence="13">
    <location>
        <begin position="8"/>
        <end position="69"/>
    </location>
</feature>
<dbReference type="InterPro" id="IPR050198">
    <property type="entry name" value="Non-receptor_tyrosine_kinases"/>
</dbReference>
<proteinExistence type="inferred from homology"/>
<evidence type="ECO:0000313" key="15">
    <source>
        <dbReference type="EMBL" id="WAR00882.1"/>
    </source>
</evidence>
<keyword evidence="1 9" id="KW-0728">SH3 domain</keyword>
<evidence type="ECO:0000259" key="12">
    <source>
        <dbReference type="PROSITE" id="PS50001"/>
    </source>
</evidence>
<keyword evidence="16" id="KW-1185">Reference proteome</keyword>
<comment type="similarity">
    <text evidence="11">Belongs to the protein kinase superfamily. Tyr protein kinase family.</text>
</comment>
<feature type="domain" description="SH2" evidence="12">
    <location>
        <begin position="77"/>
        <end position="150"/>
    </location>
</feature>
<keyword evidence="4 11" id="KW-0418">Kinase</keyword>
<dbReference type="InterPro" id="IPR020635">
    <property type="entry name" value="Tyr_kinase_cat_dom"/>
</dbReference>
<dbReference type="InterPro" id="IPR036028">
    <property type="entry name" value="SH3-like_dom_sf"/>
</dbReference>
<evidence type="ECO:0000256" key="5">
    <source>
        <dbReference type="ARBA" id="ARBA00022840"/>
    </source>
</evidence>
<evidence type="ECO:0000256" key="9">
    <source>
        <dbReference type="PROSITE-ProRule" id="PRU00192"/>
    </source>
</evidence>
<feature type="domain" description="SH2" evidence="12">
    <location>
        <begin position="161"/>
        <end position="313"/>
    </location>
</feature>
<dbReference type="Gene3D" id="2.30.30.40">
    <property type="entry name" value="SH3 Domains"/>
    <property type="match status" value="1"/>
</dbReference>
<dbReference type="Proteomes" id="UP001164746">
    <property type="component" value="Chromosome 3"/>
</dbReference>
<dbReference type="SUPFAM" id="SSF56112">
    <property type="entry name" value="Protein kinase-like (PK-like)"/>
    <property type="match status" value="1"/>
</dbReference>
<dbReference type="PRINTS" id="PR00452">
    <property type="entry name" value="SH3DOMAIN"/>
</dbReference>
<dbReference type="PROSITE" id="PS00107">
    <property type="entry name" value="PROTEIN_KINASE_ATP"/>
    <property type="match status" value="1"/>
</dbReference>
<dbReference type="PROSITE" id="PS50011">
    <property type="entry name" value="PROTEIN_KINASE_DOM"/>
    <property type="match status" value="1"/>
</dbReference>
<dbReference type="CDD" id="cd00173">
    <property type="entry name" value="SH2"/>
    <property type="match status" value="2"/>
</dbReference>
<dbReference type="SUPFAM" id="SSF50044">
    <property type="entry name" value="SH3-domain"/>
    <property type="match status" value="1"/>
</dbReference>
<dbReference type="InterPro" id="IPR001452">
    <property type="entry name" value="SH3_domain"/>
</dbReference>
<dbReference type="Gene3D" id="3.30.505.10">
    <property type="entry name" value="SH2 domain"/>
    <property type="match status" value="3"/>
</dbReference>
<evidence type="ECO:0000256" key="10">
    <source>
        <dbReference type="PROSITE-ProRule" id="PRU10141"/>
    </source>
</evidence>
<comment type="catalytic activity">
    <reaction evidence="7 11">
        <text>L-tyrosyl-[protein] + ATP = O-phospho-L-tyrosyl-[protein] + ADP + H(+)</text>
        <dbReference type="Rhea" id="RHEA:10596"/>
        <dbReference type="Rhea" id="RHEA-COMP:10136"/>
        <dbReference type="Rhea" id="RHEA-COMP:20101"/>
        <dbReference type="ChEBI" id="CHEBI:15378"/>
        <dbReference type="ChEBI" id="CHEBI:30616"/>
        <dbReference type="ChEBI" id="CHEBI:46858"/>
        <dbReference type="ChEBI" id="CHEBI:61978"/>
        <dbReference type="ChEBI" id="CHEBI:456216"/>
        <dbReference type="EC" id="2.7.10.2"/>
    </reaction>
</comment>
<evidence type="ECO:0000256" key="3">
    <source>
        <dbReference type="ARBA" id="ARBA00022741"/>
    </source>
</evidence>
<evidence type="ECO:0000313" key="16">
    <source>
        <dbReference type="Proteomes" id="UP001164746"/>
    </source>
</evidence>
<dbReference type="InterPro" id="IPR001245">
    <property type="entry name" value="Ser-Thr/Tyr_kinase_cat_dom"/>
</dbReference>
<dbReference type="InterPro" id="IPR000980">
    <property type="entry name" value="SH2"/>
</dbReference>
<evidence type="ECO:0000259" key="13">
    <source>
        <dbReference type="PROSITE" id="PS50002"/>
    </source>
</evidence>
<dbReference type="InterPro" id="IPR008266">
    <property type="entry name" value="Tyr_kinase_AS"/>
</dbReference>
<keyword evidence="8" id="KW-0727">SH2 domain</keyword>
<dbReference type="SMART" id="SM00219">
    <property type="entry name" value="TyrKc"/>
    <property type="match status" value="1"/>
</dbReference>
<dbReference type="SUPFAM" id="SSF55550">
    <property type="entry name" value="SH2 domain"/>
    <property type="match status" value="3"/>
</dbReference>
<gene>
    <name evidence="15" type="ORF">MAR_025254</name>
</gene>
<organism evidence="15 16">
    <name type="scientific">Mya arenaria</name>
    <name type="common">Soft-shell clam</name>
    <dbReference type="NCBI Taxonomy" id="6604"/>
    <lineage>
        <taxon>Eukaryota</taxon>
        <taxon>Metazoa</taxon>
        <taxon>Spiralia</taxon>
        <taxon>Lophotrochozoa</taxon>
        <taxon>Mollusca</taxon>
        <taxon>Bivalvia</taxon>
        <taxon>Autobranchia</taxon>
        <taxon>Heteroconchia</taxon>
        <taxon>Euheterodonta</taxon>
        <taxon>Imparidentia</taxon>
        <taxon>Neoheterodontei</taxon>
        <taxon>Myida</taxon>
        <taxon>Myoidea</taxon>
        <taxon>Myidae</taxon>
        <taxon>Mya</taxon>
    </lineage>
</organism>
<evidence type="ECO:0000256" key="11">
    <source>
        <dbReference type="RuleBase" id="RU362096"/>
    </source>
</evidence>
<dbReference type="Pfam" id="PF00018">
    <property type="entry name" value="SH3_1"/>
    <property type="match status" value="1"/>
</dbReference>
<dbReference type="InterPro" id="IPR017441">
    <property type="entry name" value="Protein_kinase_ATP_BS"/>
</dbReference>
<dbReference type="PANTHER" id="PTHR24418">
    <property type="entry name" value="TYROSINE-PROTEIN KINASE"/>
    <property type="match status" value="1"/>
</dbReference>
<dbReference type="PROSITE" id="PS00109">
    <property type="entry name" value="PROTEIN_KINASE_TYR"/>
    <property type="match status" value="1"/>
</dbReference>
<protein>
    <recommendedName>
        <fullName evidence="11">Tyrosine-protein kinase</fullName>
        <ecNumber evidence="11">2.7.10.2</ecNumber>
    </recommendedName>
</protein>
<dbReference type="SMART" id="SM00252">
    <property type="entry name" value="SH2"/>
    <property type="match status" value="3"/>
</dbReference>
<evidence type="ECO:0000256" key="8">
    <source>
        <dbReference type="PROSITE-ProRule" id="PRU00191"/>
    </source>
</evidence>
<evidence type="ECO:0000256" key="2">
    <source>
        <dbReference type="ARBA" id="ARBA00022679"/>
    </source>
</evidence>
<dbReference type="EMBL" id="CP111014">
    <property type="protein sequence ID" value="WAR00882.1"/>
    <property type="molecule type" value="Genomic_DNA"/>
</dbReference>
<evidence type="ECO:0000256" key="7">
    <source>
        <dbReference type="ARBA" id="ARBA00051245"/>
    </source>
</evidence>
<feature type="binding site" evidence="10">
    <location>
        <position position="368"/>
    </location>
    <ligand>
        <name>ATP</name>
        <dbReference type="ChEBI" id="CHEBI:30616"/>
    </ligand>
</feature>
<sequence length="646" mass="73627">MPMAETWQSGQEVVAVYDFRGTTKEDLPFAKGDVLTIVKGTRDVNWYKAKKGTGEEGMIPATYVQKRKEVSLHAMPWHHGTISRQEAEELLEGKPDGMFLIRDSVHFQGDFTLSVCCDSRVDHYRILTRNNLLEVDGGECTFDSLMSLVEVWSCDRKSKIWFHGKIDRDKATDLLNPMKDGLFLVRESVNFPGDYTLSVCCANKVEHYRIIYKQNKLTIDEECYFDNLPQLVEAESLLKESENGTFLLRESVHFPGDYTLCVIYKRKVEHYRIIYSNNKLTIDEEGFFDNMPQLVEHYTKDADGLCTKLLTPLPKQGGNFFSVSPDDFKSGGWTLSYKELTIGELVGKGEFGDVHKGLFKGGPVAIKKLKDDNRAAQAFLQEASLMTTVRHPNLVSLIGIVQDDTIYLVLEYMGKGNLVEYLRSRGRSVITKNDQINFATDTANGMTYLETRKLVHRDLAARNVLVSDFGLANRIDYNPAQVGGKFPIKWTAPESLRDNKFTSKSDMWSFGILLWEIYSFGRVPYPRIPLADVVMHVERGYRMEAPEGCPPEIYTIMTDAWKKDPKERPTFATVQKRLQELQAQTLLKSVFSCMQNALYVFVSEISNIESDVGSVVIVFVKIDTFILIHPEKFYMFAENTAFCAFK</sequence>
<dbReference type="InterPro" id="IPR011009">
    <property type="entry name" value="Kinase-like_dom_sf"/>
</dbReference>
<feature type="domain" description="Protein kinase" evidence="14">
    <location>
        <begin position="340"/>
        <end position="587"/>
    </location>
</feature>
<dbReference type="PRINTS" id="PR00109">
    <property type="entry name" value="TYRKINASE"/>
</dbReference>
<dbReference type="Gene3D" id="1.10.510.10">
    <property type="entry name" value="Transferase(Phosphotransferase) domain 1"/>
    <property type="match status" value="1"/>
</dbReference>
<dbReference type="InterPro" id="IPR036860">
    <property type="entry name" value="SH2_dom_sf"/>
</dbReference>
<feature type="non-terminal residue" evidence="15">
    <location>
        <position position="646"/>
    </location>
</feature>
<evidence type="ECO:0000256" key="1">
    <source>
        <dbReference type="ARBA" id="ARBA00022443"/>
    </source>
</evidence>
<accession>A0ABY7DW87</accession>
<evidence type="ECO:0000256" key="4">
    <source>
        <dbReference type="ARBA" id="ARBA00022777"/>
    </source>
</evidence>
<keyword evidence="6 11" id="KW-0829">Tyrosine-protein kinase</keyword>
<dbReference type="Pfam" id="PF07714">
    <property type="entry name" value="PK_Tyr_Ser-Thr"/>
    <property type="match status" value="1"/>
</dbReference>
<dbReference type="PROSITE" id="PS50001">
    <property type="entry name" value="SH2"/>
    <property type="match status" value="2"/>
</dbReference>
<evidence type="ECO:0000259" key="14">
    <source>
        <dbReference type="PROSITE" id="PS50011"/>
    </source>
</evidence>
<evidence type="ECO:0000256" key="6">
    <source>
        <dbReference type="ARBA" id="ARBA00023137"/>
    </source>
</evidence>
<dbReference type="SMART" id="SM00326">
    <property type="entry name" value="SH3"/>
    <property type="match status" value="1"/>
</dbReference>
<reference evidence="15" key="1">
    <citation type="submission" date="2022-11" db="EMBL/GenBank/DDBJ databases">
        <title>Centuries of genome instability and evolution in soft-shell clam transmissible cancer (bioRxiv).</title>
        <authorList>
            <person name="Hart S.F.M."/>
            <person name="Yonemitsu M.A."/>
            <person name="Giersch R.M."/>
            <person name="Beal B.F."/>
            <person name="Arriagada G."/>
            <person name="Davis B.W."/>
            <person name="Ostrander E.A."/>
            <person name="Goff S.P."/>
            <person name="Metzger M.J."/>
        </authorList>
    </citation>
    <scope>NUCLEOTIDE SEQUENCE</scope>
    <source>
        <strain evidence="15">MELC-2E11</strain>
        <tissue evidence="15">Siphon/mantle</tissue>
    </source>
</reference>
<dbReference type="PROSITE" id="PS50002">
    <property type="entry name" value="SH3"/>
    <property type="match status" value="1"/>
</dbReference>
<keyword evidence="5 10" id="KW-0067">ATP-binding</keyword>
<dbReference type="PRINTS" id="PR00401">
    <property type="entry name" value="SH2DOMAIN"/>
</dbReference>
<dbReference type="EC" id="2.7.10.2" evidence="11"/>
<keyword evidence="3 10" id="KW-0547">Nucleotide-binding</keyword>